<name>A0A5C8NRX2_9BURK</name>
<dbReference type="Proteomes" id="UP000321548">
    <property type="component" value="Unassembled WGS sequence"/>
</dbReference>
<dbReference type="InterPro" id="IPR000120">
    <property type="entry name" value="Amidase"/>
</dbReference>
<gene>
    <name evidence="3" type="ORF">FHP08_17215</name>
</gene>
<protein>
    <submittedName>
        <fullName evidence="3">Amidase</fullName>
    </submittedName>
</protein>
<reference evidence="3 4" key="1">
    <citation type="submission" date="2019-06" db="EMBL/GenBank/DDBJ databases">
        <title>Quisquiliibacterium sp. nov., isolated from a maize field.</title>
        <authorList>
            <person name="Lin S.-Y."/>
            <person name="Tsai C.-F."/>
            <person name="Young C.-C."/>
        </authorList>
    </citation>
    <scope>NUCLEOTIDE SEQUENCE [LARGE SCALE GENOMIC DNA]</scope>
    <source>
        <strain evidence="3 4">CC-CFT501</strain>
    </source>
</reference>
<dbReference type="InterPro" id="IPR023631">
    <property type="entry name" value="Amidase_dom"/>
</dbReference>
<dbReference type="SUPFAM" id="SSF75304">
    <property type="entry name" value="Amidase signature (AS) enzymes"/>
    <property type="match status" value="1"/>
</dbReference>
<sequence>MPSFTSFQQDPGDIAIVQAAFDADESDPVALLESLLRRIDEVDPHVHAWTSVDREGALRQARHARDSLKQGERRSPLHGIPVAVKDVIDVAGFPTRAGSRARTGQGPAARDADVVRALRAAGAVILGKTHTTEFAYFDGVPPTRNPWHTGHTPGGSSAGSAAAVAAGMVPASLGTQTAGSVVRPAAYCGIAAFKPTGQNMSTHGVVPLAPAFDTLGWFGHRFSDVAAIGAALHAQRFLAPDRPDALRVALPEDALFADASPAVMDSLDRTVQALARAGHRIGRTPAPVALDDAIAAHRTVLDYELSRLHGELVTEHAPVLSPGWLAAIERGLCIPDENHLAARNRIQQAQKTCWAAWADWDLLLVPAAPDTAPAGMPTGDPRYIIPFTALGGPIATLPVSLSTNGLPLGVMLCGRPGSDAALIADALMVASAIEAPRVW</sequence>
<evidence type="ECO:0000313" key="3">
    <source>
        <dbReference type="EMBL" id="TXL63575.1"/>
    </source>
</evidence>
<dbReference type="PANTHER" id="PTHR11895:SF7">
    <property type="entry name" value="GLUTAMYL-TRNA(GLN) AMIDOTRANSFERASE SUBUNIT A, MITOCHONDRIAL"/>
    <property type="match status" value="1"/>
</dbReference>
<dbReference type="Pfam" id="PF01425">
    <property type="entry name" value="Amidase"/>
    <property type="match status" value="1"/>
</dbReference>
<organism evidence="3 4">
    <name type="scientific">Zeimonas arvi</name>
    <dbReference type="NCBI Taxonomy" id="2498847"/>
    <lineage>
        <taxon>Bacteria</taxon>
        <taxon>Pseudomonadati</taxon>
        <taxon>Pseudomonadota</taxon>
        <taxon>Betaproteobacteria</taxon>
        <taxon>Burkholderiales</taxon>
        <taxon>Burkholderiaceae</taxon>
        <taxon>Zeimonas</taxon>
    </lineage>
</organism>
<evidence type="ECO:0000313" key="4">
    <source>
        <dbReference type="Proteomes" id="UP000321548"/>
    </source>
</evidence>
<comment type="similarity">
    <text evidence="1">Belongs to the amidase family.</text>
</comment>
<keyword evidence="4" id="KW-1185">Reference proteome</keyword>
<accession>A0A5C8NRX2</accession>
<dbReference type="EMBL" id="VDUY01000008">
    <property type="protein sequence ID" value="TXL63575.1"/>
    <property type="molecule type" value="Genomic_DNA"/>
</dbReference>
<dbReference type="AlphaFoldDB" id="A0A5C8NRX2"/>
<dbReference type="RefSeq" id="WP_147705729.1">
    <property type="nucleotide sequence ID" value="NZ_VDUY01000008.1"/>
</dbReference>
<comment type="caution">
    <text evidence="3">The sequence shown here is derived from an EMBL/GenBank/DDBJ whole genome shotgun (WGS) entry which is preliminary data.</text>
</comment>
<evidence type="ECO:0000259" key="2">
    <source>
        <dbReference type="Pfam" id="PF01425"/>
    </source>
</evidence>
<dbReference type="InterPro" id="IPR036928">
    <property type="entry name" value="AS_sf"/>
</dbReference>
<proteinExistence type="inferred from homology"/>
<dbReference type="GO" id="GO:0003824">
    <property type="term" value="F:catalytic activity"/>
    <property type="evidence" value="ECO:0007669"/>
    <property type="project" value="InterPro"/>
</dbReference>
<evidence type="ECO:0000256" key="1">
    <source>
        <dbReference type="ARBA" id="ARBA00009199"/>
    </source>
</evidence>
<dbReference type="PANTHER" id="PTHR11895">
    <property type="entry name" value="TRANSAMIDASE"/>
    <property type="match status" value="1"/>
</dbReference>
<dbReference type="Gene3D" id="3.90.1300.10">
    <property type="entry name" value="Amidase signature (AS) domain"/>
    <property type="match status" value="1"/>
</dbReference>
<feature type="domain" description="Amidase" evidence="2">
    <location>
        <begin position="31"/>
        <end position="422"/>
    </location>
</feature>
<dbReference type="OrthoDB" id="8641877at2"/>